<evidence type="ECO:0000256" key="4">
    <source>
        <dbReference type="ARBA" id="ARBA00022691"/>
    </source>
</evidence>
<dbReference type="PANTHER" id="PTHR14614:SF10">
    <property type="entry name" value="PROTEIN N-TERMINAL AND LYSINE N-METHYLTRANSFERASE EFM7"/>
    <property type="match status" value="1"/>
</dbReference>
<feature type="region of interest" description="Disordered" evidence="6">
    <location>
        <begin position="1"/>
        <end position="25"/>
    </location>
</feature>
<dbReference type="PANTHER" id="PTHR14614">
    <property type="entry name" value="HEPATOCELLULAR CARCINOMA-ASSOCIATED ANTIGEN"/>
    <property type="match status" value="1"/>
</dbReference>
<keyword evidence="4 5" id="KW-0949">S-adenosyl-L-methionine</keyword>
<protein>
    <recommendedName>
        <fullName evidence="5">Protein N-terminal and lysine N-methyltransferase EFM7</fullName>
        <ecNumber evidence="5">2.1.1.-</ecNumber>
    </recommendedName>
    <alternativeName>
        <fullName evidence="5">Elongation factor methyltransferase 7</fullName>
    </alternativeName>
</protein>
<dbReference type="GO" id="GO:0005737">
    <property type="term" value="C:cytoplasm"/>
    <property type="evidence" value="ECO:0007669"/>
    <property type="project" value="UniProtKB-SubCell"/>
</dbReference>
<sequence>MAQEDSEEFGIGDIFPEPPRPPSPEPTVEVYYRDPNIHNNRIHDWVSISIRLVGSHPLWGHHLWNAARSFATYLDANASTLCAGRTILELGAGGALPGIAATLLGAKKVVLTDYPDHDLLRNIAINVDENVPPRLRANVDVQGYIWAQLVALEDDGVPVSHLSSAPVITTGHIVDASLPRFDLILMSDLIFNHSQHDALLNTCEQALSFERSNQDTVLPSTPAVLVFFSHHRPNLAHRDLNFFTKARDRGWTCEEFFSQNMGAMFPDDPGDLAVRSVVHGWRLYRTPPVHAS</sequence>
<comment type="caution">
    <text evidence="7">The sequence shown here is derived from an EMBL/GenBank/DDBJ whole genome shotgun (WGS) entry which is preliminary data.</text>
</comment>
<evidence type="ECO:0000256" key="6">
    <source>
        <dbReference type="SAM" id="MobiDB-lite"/>
    </source>
</evidence>
<name>A0A9P6AUV1_9AGAM</name>
<evidence type="ECO:0000256" key="5">
    <source>
        <dbReference type="HAMAP-Rule" id="MF_03223"/>
    </source>
</evidence>
<feature type="binding site" evidence="5">
    <location>
        <position position="187"/>
    </location>
    <ligand>
        <name>S-adenosyl-L-methionine</name>
        <dbReference type="ChEBI" id="CHEBI:59789"/>
    </ligand>
</feature>
<keyword evidence="3 5" id="KW-0808">Transferase</keyword>
<evidence type="ECO:0000313" key="8">
    <source>
        <dbReference type="Proteomes" id="UP000886523"/>
    </source>
</evidence>
<keyword evidence="8" id="KW-1185">Reference proteome</keyword>
<accession>A0A9P6AUV1</accession>
<comment type="function">
    <text evidence="5">S-adenosyl-L-methionine-dependent protein methyltransferase that trimethylates the N-terminal glycine 'Gly-2' of elongation factor 1-alpha, before also catalyzing the mono- and dimethylation of 'Lys-3'.</text>
</comment>
<dbReference type="SUPFAM" id="SSF53335">
    <property type="entry name" value="S-adenosyl-L-methionine-dependent methyltransferases"/>
    <property type="match status" value="1"/>
</dbReference>
<dbReference type="EMBL" id="MU128991">
    <property type="protein sequence ID" value="KAF9512129.1"/>
    <property type="molecule type" value="Genomic_DNA"/>
</dbReference>
<dbReference type="GO" id="GO:0032259">
    <property type="term" value="P:methylation"/>
    <property type="evidence" value="ECO:0007669"/>
    <property type="project" value="UniProtKB-KW"/>
</dbReference>
<dbReference type="GO" id="GO:0071885">
    <property type="term" value="F:N-terminal protein N-methyltransferase activity"/>
    <property type="evidence" value="ECO:0007669"/>
    <property type="project" value="UniProtKB-UniRule"/>
</dbReference>
<dbReference type="PROSITE" id="PS51560">
    <property type="entry name" value="SAM_MT_NNT1"/>
    <property type="match status" value="1"/>
</dbReference>
<feature type="binding site" evidence="5">
    <location>
        <position position="113"/>
    </location>
    <ligand>
        <name>S-adenosyl-L-methionine</name>
        <dbReference type="ChEBI" id="CHEBI:59789"/>
    </ligand>
</feature>
<dbReference type="HAMAP" id="MF_03223">
    <property type="entry name" value="Methyltr_EFM7"/>
    <property type="match status" value="1"/>
</dbReference>
<dbReference type="InterPro" id="IPR025784">
    <property type="entry name" value="EFM7"/>
</dbReference>
<keyword evidence="2 5" id="KW-0489">Methyltransferase</keyword>
<evidence type="ECO:0000256" key="1">
    <source>
        <dbReference type="ARBA" id="ARBA00022490"/>
    </source>
</evidence>
<feature type="compositionally biased region" description="Pro residues" evidence="6">
    <location>
        <begin position="16"/>
        <end position="25"/>
    </location>
</feature>
<dbReference type="Proteomes" id="UP000886523">
    <property type="component" value="Unassembled WGS sequence"/>
</dbReference>
<evidence type="ECO:0000313" key="7">
    <source>
        <dbReference type="EMBL" id="KAF9512129.1"/>
    </source>
</evidence>
<dbReference type="OrthoDB" id="46564at2759"/>
<organism evidence="7 8">
    <name type="scientific">Hydnum rufescens UP504</name>
    <dbReference type="NCBI Taxonomy" id="1448309"/>
    <lineage>
        <taxon>Eukaryota</taxon>
        <taxon>Fungi</taxon>
        <taxon>Dikarya</taxon>
        <taxon>Basidiomycota</taxon>
        <taxon>Agaricomycotina</taxon>
        <taxon>Agaricomycetes</taxon>
        <taxon>Cantharellales</taxon>
        <taxon>Hydnaceae</taxon>
        <taxon>Hydnum</taxon>
    </lineage>
</organism>
<dbReference type="Gene3D" id="3.40.50.150">
    <property type="entry name" value="Vaccinia Virus protein VP39"/>
    <property type="match status" value="1"/>
</dbReference>
<feature type="binding site" evidence="5">
    <location>
        <position position="64"/>
    </location>
    <ligand>
        <name>S-adenosyl-L-methionine</name>
        <dbReference type="ChEBI" id="CHEBI:59789"/>
    </ligand>
</feature>
<evidence type="ECO:0000256" key="3">
    <source>
        <dbReference type="ARBA" id="ARBA00022679"/>
    </source>
</evidence>
<dbReference type="EC" id="2.1.1.-" evidence="5"/>
<proteinExistence type="inferred from homology"/>
<dbReference type="GO" id="GO:0016279">
    <property type="term" value="F:protein-lysine N-methyltransferase activity"/>
    <property type="evidence" value="ECO:0007669"/>
    <property type="project" value="UniProtKB-UniRule"/>
</dbReference>
<dbReference type="AlphaFoldDB" id="A0A9P6AUV1"/>
<dbReference type="InterPro" id="IPR019410">
    <property type="entry name" value="Methyltransf_16"/>
</dbReference>
<dbReference type="InterPro" id="IPR029063">
    <property type="entry name" value="SAM-dependent_MTases_sf"/>
</dbReference>
<feature type="binding site" evidence="5">
    <location>
        <begin position="91"/>
        <end position="93"/>
    </location>
    <ligand>
        <name>S-adenosyl-L-methionine</name>
        <dbReference type="ChEBI" id="CHEBI:59789"/>
    </ligand>
</feature>
<keyword evidence="1 5" id="KW-0963">Cytoplasm</keyword>
<evidence type="ECO:0000256" key="2">
    <source>
        <dbReference type="ARBA" id="ARBA00022603"/>
    </source>
</evidence>
<dbReference type="Pfam" id="PF10294">
    <property type="entry name" value="Methyltransf_16"/>
    <property type="match status" value="1"/>
</dbReference>
<gene>
    <name evidence="5" type="primary">EFM7</name>
    <name evidence="7" type="ORF">BS47DRAFT_1466587</name>
</gene>
<reference evidence="7" key="1">
    <citation type="journal article" date="2020" name="Nat. Commun.">
        <title>Large-scale genome sequencing of mycorrhizal fungi provides insights into the early evolution of symbiotic traits.</title>
        <authorList>
            <person name="Miyauchi S."/>
            <person name="Kiss E."/>
            <person name="Kuo A."/>
            <person name="Drula E."/>
            <person name="Kohler A."/>
            <person name="Sanchez-Garcia M."/>
            <person name="Morin E."/>
            <person name="Andreopoulos B."/>
            <person name="Barry K.W."/>
            <person name="Bonito G."/>
            <person name="Buee M."/>
            <person name="Carver A."/>
            <person name="Chen C."/>
            <person name="Cichocki N."/>
            <person name="Clum A."/>
            <person name="Culley D."/>
            <person name="Crous P.W."/>
            <person name="Fauchery L."/>
            <person name="Girlanda M."/>
            <person name="Hayes R.D."/>
            <person name="Keri Z."/>
            <person name="LaButti K."/>
            <person name="Lipzen A."/>
            <person name="Lombard V."/>
            <person name="Magnuson J."/>
            <person name="Maillard F."/>
            <person name="Murat C."/>
            <person name="Nolan M."/>
            <person name="Ohm R.A."/>
            <person name="Pangilinan J."/>
            <person name="Pereira M.F."/>
            <person name="Perotto S."/>
            <person name="Peter M."/>
            <person name="Pfister S."/>
            <person name="Riley R."/>
            <person name="Sitrit Y."/>
            <person name="Stielow J.B."/>
            <person name="Szollosi G."/>
            <person name="Zifcakova L."/>
            <person name="Stursova M."/>
            <person name="Spatafora J.W."/>
            <person name="Tedersoo L."/>
            <person name="Vaario L.M."/>
            <person name="Yamada A."/>
            <person name="Yan M."/>
            <person name="Wang P."/>
            <person name="Xu J."/>
            <person name="Bruns T."/>
            <person name="Baldrian P."/>
            <person name="Vilgalys R."/>
            <person name="Dunand C."/>
            <person name="Henrissat B."/>
            <person name="Grigoriev I.V."/>
            <person name="Hibbett D."/>
            <person name="Nagy L.G."/>
            <person name="Martin F.M."/>
        </authorList>
    </citation>
    <scope>NUCLEOTIDE SEQUENCE</scope>
    <source>
        <strain evidence="7">UP504</strain>
    </source>
</reference>
<feature type="compositionally biased region" description="Acidic residues" evidence="6">
    <location>
        <begin position="1"/>
        <end position="10"/>
    </location>
</feature>
<comment type="similarity">
    <text evidence="5">Belongs to the class I-like SAM-binding methyltransferase superfamily. EFM7 family.</text>
</comment>
<feature type="binding site" evidence="5">
    <location>
        <position position="146"/>
    </location>
    <ligand>
        <name>S-adenosyl-L-methionine</name>
        <dbReference type="ChEBI" id="CHEBI:59789"/>
    </ligand>
</feature>
<comment type="subcellular location">
    <subcellularLocation>
        <location evidence="5">Cytoplasm</location>
    </subcellularLocation>
</comment>